<keyword evidence="2" id="KW-1185">Reference proteome</keyword>
<dbReference type="EMBL" id="LR026988">
    <property type="protein sequence ID" value="VDB84356.1"/>
    <property type="molecule type" value="Genomic_DNA"/>
</dbReference>
<organism evidence="1 2">
    <name type="scientific">Blumeria graminis f. sp. tritici</name>
    <dbReference type="NCBI Taxonomy" id="62690"/>
    <lineage>
        <taxon>Eukaryota</taxon>
        <taxon>Fungi</taxon>
        <taxon>Dikarya</taxon>
        <taxon>Ascomycota</taxon>
        <taxon>Pezizomycotina</taxon>
        <taxon>Leotiomycetes</taxon>
        <taxon>Erysiphales</taxon>
        <taxon>Erysiphaceae</taxon>
        <taxon>Blumeria</taxon>
    </lineage>
</organism>
<dbReference type="AlphaFoldDB" id="A0A9X9QC77"/>
<proteinExistence type="predicted"/>
<dbReference type="Proteomes" id="UP000324639">
    <property type="component" value="Chromosome Bgt_-05"/>
</dbReference>
<evidence type="ECO:0000313" key="2">
    <source>
        <dbReference type="Proteomes" id="UP000324639"/>
    </source>
</evidence>
<accession>A0A9X9QC77</accession>
<evidence type="ECO:0000313" key="1">
    <source>
        <dbReference type="EMBL" id="VDB84356.1"/>
    </source>
</evidence>
<name>A0A9X9QC77_BLUGR</name>
<reference evidence="1 2" key="1">
    <citation type="submission" date="2018-08" db="EMBL/GenBank/DDBJ databases">
        <authorList>
            <person name="Muller C M."/>
        </authorList>
    </citation>
    <scope>NUCLEOTIDE SEQUENCE [LARGE SCALE GENOMIC DNA]</scope>
</reference>
<sequence>MIFVTSLTFLLVLGDPQVLMNGYHGQLINVAPCYLAQIIDS</sequence>
<gene>
    <name evidence="1" type="ORF">BGT96224V316_LOCUS4000</name>
</gene>
<protein>
    <submittedName>
        <fullName evidence="1">BgtTE-56053</fullName>
    </submittedName>
</protein>